<dbReference type="GO" id="GO:0001671">
    <property type="term" value="F:ATPase activator activity"/>
    <property type="evidence" value="ECO:0007669"/>
    <property type="project" value="InterPro"/>
</dbReference>
<reference evidence="5 6" key="1">
    <citation type="submission" date="2022-09" db="EMBL/GenBank/DDBJ databases">
        <authorList>
            <person name="Palmer J.M."/>
        </authorList>
    </citation>
    <scope>NUCLEOTIDE SEQUENCE [LARGE SCALE GENOMIC DNA]</scope>
    <source>
        <strain evidence="5 6">DSM 7382</strain>
    </source>
</reference>
<dbReference type="Gene3D" id="1.20.1280.20">
    <property type="entry name" value="HscB, C-terminal domain"/>
    <property type="match status" value="1"/>
</dbReference>
<feature type="domain" description="J" evidence="4">
    <location>
        <begin position="2"/>
        <end position="77"/>
    </location>
</feature>
<keyword evidence="2" id="KW-0143">Chaperone</keyword>
<dbReference type="InterPro" id="IPR036869">
    <property type="entry name" value="J_dom_sf"/>
</dbReference>
<dbReference type="InterPro" id="IPR036386">
    <property type="entry name" value="HscB_C_sf"/>
</dbReference>
<dbReference type="GO" id="GO:0051259">
    <property type="term" value="P:protein complex oligomerization"/>
    <property type="evidence" value="ECO:0007669"/>
    <property type="project" value="InterPro"/>
</dbReference>
<evidence type="ECO:0000256" key="3">
    <source>
        <dbReference type="SAM" id="Coils"/>
    </source>
</evidence>
<dbReference type="InterPro" id="IPR004640">
    <property type="entry name" value="HscB"/>
</dbReference>
<dbReference type="SUPFAM" id="SSF47144">
    <property type="entry name" value="HSC20 (HSCB), C-terminal oligomerisation domain"/>
    <property type="match status" value="1"/>
</dbReference>
<dbReference type="Gene3D" id="1.10.287.110">
    <property type="entry name" value="DnaJ domain"/>
    <property type="match status" value="1"/>
</dbReference>
<protein>
    <recommendedName>
        <fullName evidence="4">J domain-containing protein</fullName>
    </recommendedName>
</protein>
<dbReference type="AlphaFoldDB" id="A0AAW0GPS7"/>
<dbReference type="SUPFAM" id="SSF46565">
    <property type="entry name" value="Chaperone J-domain"/>
    <property type="match status" value="1"/>
</dbReference>
<dbReference type="Pfam" id="PF07743">
    <property type="entry name" value="HSCB_C"/>
    <property type="match status" value="1"/>
</dbReference>
<keyword evidence="6" id="KW-1185">Reference proteome</keyword>
<name>A0AAW0GPS7_9APHY</name>
<dbReference type="GO" id="GO:0044571">
    <property type="term" value="P:[2Fe-2S] cluster assembly"/>
    <property type="evidence" value="ECO:0007669"/>
    <property type="project" value="InterPro"/>
</dbReference>
<evidence type="ECO:0000313" key="5">
    <source>
        <dbReference type="EMBL" id="KAK7694657.1"/>
    </source>
</evidence>
<evidence type="ECO:0000259" key="4">
    <source>
        <dbReference type="PROSITE" id="PS50076"/>
    </source>
</evidence>
<organism evidence="5 6">
    <name type="scientific">Cerrena zonata</name>
    <dbReference type="NCBI Taxonomy" id="2478898"/>
    <lineage>
        <taxon>Eukaryota</taxon>
        <taxon>Fungi</taxon>
        <taxon>Dikarya</taxon>
        <taxon>Basidiomycota</taxon>
        <taxon>Agaricomycotina</taxon>
        <taxon>Agaricomycetes</taxon>
        <taxon>Polyporales</taxon>
        <taxon>Cerrenaceae</taxon>
        <taxon>Cerrena</taxon>
    </lineage>
</organism>
<dbReference type="PANTHER" id="PTHR14021:SF15">
    <property type="entry name" value="IRON-SULFUR CLUSTER CO-CHAPERONE PROTEIN HSCB"/>
    <property type="match status" value="1"/>
</dbReference>
<dbReference type="EMBL" id="JASBNA010000002">
    <property type="protein sequence ID" value="KAK7694657.1"/>
    <property type="molecule type" value="Genomic_DNA"/>
</dbReference>
<evidence type="ECO:0000256" key="2">
    <source>
        <dbReference type="ARBA" id="ARBA00023186"/>
    </source>
</evidence>
<dbReference type="InterPro" id="IPR001623">
    <property type="entry name" value="DnaJ_domain"/>
</dbReference>
<dbReference type="GO" id="GO:0005739">
    <property type="term" value="C:mitochondrion"/>
    <property type="evidence" value="ECO:0007669"/>
    <property type="project" value="TreeGrafter"/>
</dbReference>
<gene>
    <name evidence="5" type="ORF">QCA50_001844</name>
</gene>
<dbReference type="InterPro" id="IPR009073">
    <property type="entry name" value="HscB_oligo_C"/>
</dbReference>
<dbReference type="NCBIfam" id="TIGR00714">
    <property type="entry name" value="hscB"/>
    <property type="match status" value="1"/>
</dbReference>
<keyword evidence="3" id="KW-0175">Coiled coil</keyword>
<proteinExistence type="inferred from homology"/>
<evidence type="ECO:0000313" key="6">
    <source>
        <dbReference type="Proteomes" id="UP001385951"/>
    </source>
</evidence>
<sequence length="170" mass="19494">MGYHEMFGFNYEPNPFDIDTVTLRHRFRKAITVAHPDRWAGRDEGKEQLIQTLSTSLNNANRTLADPLQRAQYILTRQGVPAQGEDTLEDPELLMEVMELREEIENAESQEDVDRVKEENSNKMETLVQDISGLVGAKDWPAVKIATTRLKYLRGIEDAAKAWPNSHFDH</sequence>
<dbReference type="Proteomes" id="UP001385951">
    <property type="component" value="Unassembled WGS sequence"/>
</dbReference>
<comment type="caution">
    <text evidence="5">The sequence shown here is derived from an EMBL/GenBank/DDBJ whole genome shotgun (WGS) entry which is preliminary data.</text>
</comment>
<feature type="coiled-coil region" evidence="3">
    <location>
        <begin position="90"/>
        <end position="126"/>
    </location>
</feature>
<evidence type="ECO:0000256" key="1">
    <source>
        <dbReference type="ARBA" id="ARBA00010476"/>
    </source>
</evidence>
<accession>A0AAW0GPS7</accession>
<dbReference type="PROSITE" id="PS50076">
    <property type="entry name" value="DNAJ_2"/>
    <property type="match status" value="1"/>
</dbReference>
<dbReference type="PANTHER" id="PTHR14021">
    <property type="entry name" value="IRON-SULFUR CLUSTER CO-CHAPERONE PROTEIN HSCB"/>
    <property type="match status" value="1"/>
</dbReference>
<comment type="similarity">
    <text evidence="1">Belongs to the HscB family.</text>
</comment>
<dbReference type="GO" id="GO:0051087">
    <property type="term" value="F:protein-folding chaperone binding"/>
    <property type="evidence" value="ECO:0007669"/>
    <property type="project" value="InterPro"/>
</dbReference>